<reference evidence="1 2" key="1">
    <citation type="journal article" date="2007" name="J. Bacteriol.">
        <title>Whole-genome analysis of the methyl tert-butyl ether-degrading beta-proteobacterium Methylibium petroleiphilum PM1.</title>
        <authorList>
            <person name="Kane S.R."/>
            <person name="Chakicherla A.Y."/>
            <person name="Chain P.S.G."/>
            <person name="Schmidt R."/>
            <person name="Shin M.W."/>
            <person name="Legler T.C."/>
            <person name="Scow K.M."/>
            <person name="Larimer F.W."/>
            <person name="Lucas S.M."/>
            <person name="Richardson P.M."/>
            <person name="Hristova K.R."/>
        </authorList>
    </citation>
    <scope>NUCLEOTIDE SEQUENCE [LARGE SCALE GENOMIC DNA]</scope>
    <source>
        <strain evidence="2">ATCC BAA-1232 / LMG 22953 / PM1</strain>
        <plasmid evidence="1 2">RPME01</plasmid>
    </source>
</reference>
<evidence type="ECO:0000313" key="1">
    <source>
        <dbReference type="EMBL" id="ABM97096.1"/>
    </source>
</evidence>
<evidence type="ECO:0000313" key="2">
    <source>
        <dbReference type="Proteomes" id="UP000000366"/>
    </source>
</evidence>
<gene>
    <name evidence="1" type="ordered locus">Mpe_B0321</name>
</gene>
<proteinExistence type="predicted"/>
<dbReference type="HOGENOM" id="CLU_1957036_0_0_4"/>
<geneLocation type="plasmid" evidence="1 2">
    <name>RPME01</name>
</geneLocation>
<name>A2SNF7_METPP</name>
<dbReference type="EMBL" id="CP000556">
    <property type="protein sequence ID" value="ABM97096.1"/>
    <property type="molecule type" value="Genomic_DNA"/>
</dbReference>
<dbReference type="AlphaFoldDB" id="A2SNF7"/>
<keyword evidence="1" id="KW-0614">Plasmid</keyword>
<keyword evidence="2" id="KW-1185">Reference proteome</keyword>
<organism evidence="1 2">
    <name type="scientific">Methylibium petroleiphilum (strain ATCC BAA-1232 / LMG 22953 / PM1)</name>
    <dbReference type="NCBI Taxonomy" id="420662"/>
    <lineage>
        <taxon>Bacteria</taxon>
        <taxon>Pseudomonadati</taxon>
        <taxon>Pseudomonadota</taxon>
        <taxon>Betaproteobacteria</taxon>
        <taxon>Burkholderiales</taxon>
        <taxon>Sphaerotilaceae</taxon>
        <taxon>Methylibium</taxon>
    </lineage>
</organism>
<dbReference type="RefSeq" id="WP_011831684.1">
    <property type="nucleotide sequence ID" value="NC_008826.1"/>
</dbReference>
<sequence length="128" mass="14530">MTNEEVVQSRTINARGNTVLMNEEADAQLGFVRGGARAYERRLTQCGWQVYRTLHDAWYFGVFVDVAGMQIMTYSDCERQLVVCSNEDSFQLELLSMAEFYGPADLDFSALNPHAQPAHRHREAALSH</sequence>
<accession>A2SNF7</accession>
<protein>
    <submittedName>
        <fullName evidence="1">Uncharacterized protein</fullName>
    </submittedName>
</protein>
<dbReference type="Proteomes" id="UP000000366">
    <property type="component" value="Plasmid RPME01"/>
</dbReference>
<dbReference type="KEGG" id="mpt:Mpe_B0321"/>